<protein>
    <submittedName>
        <fullName evidence="7">Amino acid/polyamine transporter I</fullName>
    </submittedName>
</protein>
<evidence type="ECO:0000256" key="6">
    <source>
        <dbReference type="SAM" id="Phobius"/>
    </source>
</evidence>
<name>A0A9Q9B8Y4_9PEZI</name>
<dbReference type="GO" id="GO:0022857">
    <property type="term" value="F:transmembrane transporter activity"/>
    <property type="evidence" value="ECO:0007669"/>
    <property type="project" value="InterPro"/>
</dbReference>
<accession>A0A9Q9B8Y4</accession>
<keyword evidence="8" id="KW-1185">Reference proteome</keyword>
<dbReference type="Gene3D" id="1.20.1740.10">
    <property type="entry name" value="Amino acid/polyamine transporter I"/>
    <property type="match status" value="1"/>
</dbReference>
<dbReference type="InterPro" id="IPR002293">
    <property type="entry name" value="AA/rel_permease1"/>
</dbReference>
<dbReference type="PANTHER" id="PTHR45649">
    <property type="entry name" value="AMINO-ACID PERMEASE BAT1"/>
    <property type="match status" value="1"/>
</dbReference>
<proteinExistence type="predicted"/>
<keyword evidence="2" id="KW-0813">Transport</keyword>
<comment type="subcellular location">
    <subcellularLocation>
        <location evidence="1">Membrane</location>
        <topology evidence="1">Multi-pass membrane protein</topology>
    </subcellularLocation>
</comment>
<keyword evidence="5 6" id="KW-0472">Membrane</keyword>
<evidence type="ECO:0000313" key="7">
    <source>
        <dbReference type="EMBL" id="USW59241.1"/>
    </source>
</evidence>
<evidence type="ECO:0000256" key="3">
    <source>
        <dbReference type="ARBA" id="ARBA00022692"/>
    </source>
</evidence>
<gene>
    <name evidence="7" type="ORF">Slin15195_G125600</name>
</gene>
<dbReference type="Pfam" id="PF13520">
    <property type="entry name" value="AA_permease_2"/>
    <property type="match status" value="1"/>
</dbReference>
<dbReference type="Proteomes" id="UP001056384">
    <property type="component" value="Chromosome 12"/>
</dbReference>
<dbReference type="GO" id="GO:0016020">
    <property type="term" value="C:membrane"/>
    <property type="evidence" value="ECO:0007669"/>
    <property type="project" value="UniProtKB-SubCell"/>
</dbReference>
<evidence type="ECO:0000256" key="2">
    <source>
        <dbReference type="ARBA" id="ARBA00022448"/>
    </source>
</evidence>
<dbReference type="AlphaFoldDB" id="A0A9Q9B8Y4"/>
<dbReference type="PANTHER" id="PTHR45649:SF14">
    <property type="entry name" value="GABA PERMEASE"/>
    <property type="match status" value="1"/>
</dbReference>
<dbReference type="EMBL" id="CP099429">
    <property type="protein sequence ID" value="USW59241.1"/>
    <property type="molecule type" value="Genomic_DNA"/>
</dbReference>
<sequence>MAAVGLFASGVAIGRATSRTIWAIARDGVLPFSNVWATVSPVWEVPALAMVFTAVVTTLYGTIFIGSANVFSSMISARIIFFLASCAIPPAIVLYRGCDNVLPERYFRTPAPWGTLVKATSMAWCAFVIVPECYPVFYPITSENLRGMNWISVLTVFLVVVILAMWFVRKRRTFHGPKVDSEKMQMRRKVLRDKFNSFLPQPLFSGQGSRRQCRVLASHMCRVLITIRQLNHSTTAQQ</sequence>
<organism evidence="7 8">
    <name type="scientific">Septoria linicola</name>
    <dbReference type="NCBI Taxonomy" id="215465"/>
    <lineage>
        <taxon>Eukaryota</taxon>
        <taxon>Fungi</taxon>
        <taxon>Dikarya</taxon>
        <taxon>Ascomycota</taxon>
        <taxon>Pezizomycotina</taxon>
        <taxon>Dothideomycetes</taxon>
        <taxon>Dothideomycetidae</taxon>
        <taxon>Mycosphaerellales</taxon>
        <taxon>Mycosphaerellaceae</taxon>
        <taxon>Septoria</taxon>
    </lineage>
</organism>
<evidence type="ECO:0000313" key="8">
    <source>
        <dbReference type="Proteomes" id="UP001056384"/>
    </source>
</evidence>
<evidence type="ECO:0000256" key="5">
    <source>
        <dbReference type="ARBA" id="ARBA00023136"/>
    </source>
</evidence>
<feature type="transmembrane region" description="Helical" evidence="6">
    <location>
        <begin position="147"/>
        <end position="168"/>
    </location>
</feature>
<evidence type="ECO:0000256" key="4">
    <source>
        <dbReference type="ARBA" id="ARBA00022989"/>
    </source>
</evidence>
<keyword evidence="3 6" id="KW-0812">Transmembrane</keyword>
<keyword evidence="4 6" id="KW-1133">Transmembrane helix</keyword>
<evidence type="ECO:0000256" key="1">
    <source>
        <dbReference type="ARBA" id="ARBA00004141"/>
    </source>
</evidence>
<reference evidence="7" key="1">
    <citation type="submission" date="2022-06" db="EMBL/GenBank/DDBJ databases">
        <title>Complete genome sequences of two strains of the flax pathogen Septoria linicola.</title>
        <authorList>
            <person name="Lapalu N."/>
            <person name="Simon A."/>
            <person name="Demenou B."/>
            <person name="Paumier D."/>
            <person name="Guillot M.-P."/>
            <person name="Gout L."/>
            <person name="Valade R."/>
        </authorList>
    </citation>
    <scope>NUCLEOTIDE SEQUENCE</scope>
    <source>
        <strain evidence="7">SE15195</strain>
    </source>
</reference>
<feature type="transmembrane region" description="Helical" evidence="6">
    <location>
        <begin position="79"/>
        <end position="97"/>
    </location>
</feature>
<feature type="transmembrane region" description="Helical" evidence="6">
    <location>
        <begin position="47"/>
        <end position="67"/>
    </location>
</feature>